<dbReference type="OrthoDB" id="27900at10239"/>
<keyword evidence="2" id="KW-1185">Reference proteome</keyword>
<dbReference type="GeneID" id="26625225"/>
<reference evidence="1 2" key="1">
    <citation type="journal article" date="2015" name="Genome Announc.">
        <title>Genome Sequences of Cluster G Mycobacteriophages Cambiare, FlagStaff, and MOOREtheMARYer.</title>
        <authorList>
            <person name="Pope W.H."/>
            <person name="Augustine D.A."/>
            <person name="Carroll D.C."/>
            <person name="Duncan J.C."/>
            <person name="Harwi K.M."/>
            <person name="Howry R."/>
            <person name="Jagessar B."/>
            <person name="Lum B.A."/>
            <person name="Meinert J.W."/>
            <person name="Migliozzi J.S."/>
            <person name="Milliken K.A."/>
            <person name="Mitchell C.J."/>
            <person name="Nalatwad A.S."/>
            <person name="Orlandini K.C."/>
            <person name="Rhein M.J."/>
            <person name="Saravanan V."/>
            <person name="Seese B.A."/>
            <person name="Schiebel J.G."/>
            <person name="Thomas K.B."/>
            <person name="Adkins N.L."/>
            <person name="Cohen K.L."/>
            <person name="Iyengar V.B."/>
            <person name="Kim H."/>
            <person name="Kramer Z.J."/>
            <person name="Montgomery M.T."/>
            <person name="Schafer C.E."/>
            <person name="Wilkes K.E."/>
            <person name="Grubb S.R."/>
            <person name="Warner M.H."/>
            <person name="Bowman C.A."/>
            <person name="Russell D.A."/>
            <person name="Hatfull G.F."/>
        </authorList>
    </citation>
    <scope>NUCLEOTIDE SEQUENCE [LARGE SCALE GENOMIC DNA]</scope>
</reference>
<dbReference type="RefSeq" id="YP_009198089.1">
    <property type="nucleotide sequence ID" value="NC_028791.1"/>
</dbReference>
<protein>
    <submittedName>
        <fullName evidence="1">Uncharacterized protein</fullName>
    </submittedName>
</protein>
<dbReference type="EMBL" id="KR080202">
    <property type="protein sequence ID" value="AKF14913.1"/>
    <property type="molecule type" value="Genomic_DNA"/>
</dbReference>
<evidence type="ECO:0000313" key="1">
    <source>
        <dbReference type="EMBL" id="AKF14913.1"/>
    </source>
</evidence>
<organism evidence="1 2">
    <name type="scientific">Mycobacterium phage MOOREtheMARYer</name>
    <dbReference type="NCBI Taxonomy" id="1647309"/>
    <lineage>
        <taxon>Viruses</taxon>
        <taxon>Duplodnaviria</taxon>
        <taxon>Heunggongvirae</taxon>
        <taxon>Uroviricota</taxon>
        <taxon>Caudoviricetes</taxon>
        <taxon>Gclasvirinae</taxon>
        <taxon>Pinnievirus</taxon>
        <taxon>Pinnievirus moorethemaryer</taxon>
    </lineage>
</organism>
<evidence type="ECO:0000313" key="2">
    <source>
        <dbReference type="Proteomes" id="UP000202037"/>
    </source>
</evidence>
<dbReference type="KEGG" id="vg:26625225"/>
<name>A0A0F6WEU2_9CAUD</name>
<gene>
    <name evidence="1" type="primary">52</name>
    <name evidence="1" type="ORF">SEA_MOORETHEMARYER_52</name>
</gene>
<dbReference type="Proteomes" id="UP000202037">
    <property type="component" value="Segment"/>
</dbReference>
<sequence length="131" mass="13972">MAPAQGRENAAVFNPIVLALPNWHPDGPDETIDGFAIPFVMPPPSAGLAPNRHARIRIYPDDEGRWAAILSNVYMAGAECVTADQARALAGAWIRAAEVLDNVAQRAAAKRAAADDVVDCEVIDDDEDQAP</sequence>
<accession>A0A0F6WEU2</accession>
<proteinExistence type="predicted"/>